<sequence length="578" mass="63875">MKFPLAEHPFHAVDLTEEQSQEYENVTNAILEETLEEYHRFVHLDNRTLHKKRWKPVKTRENLTVYKELDRSVLRVPTRVPSGSVTAPSPHSTSGHSSASSSTSSTITSNMHEWKLPKLLGVGTIVGTLEDVMYGVAAPDVKTMLLRSSYVQDELVDGGVLYQMKGAVEDDPFRFLGIKWLGAVEDDPFRFLGIKWLVKAHPTGINAIVAPRDTVVIDGVGIRIDANGERIGYHVFHSVELPECPELKDLGILRGYLSSCYLFKQLRNGTVEVYMKSYCEPGGNLPEAVATLSVANALIGCWKSVRCSHGKKLAWMIKNAAAERIKRSKETGQNLNAKDTSTSTGKKYECELCHGSFRAYKSANGCQICLKVICTRCQSAQKVSHMQRGLQVKQSSIVVCKDCITRCSQLNAQDVARTEFVGRPQQQQSRITDESSDEWLQSSRSVVSSDESGSDPSFSDGYSTSYDTSVMSGYGSSVRTASLDTDDALELYDPPRLASSLEPIPAENSTVACLPRTGSWQSGSRLPPPSSSPYEGNHRQQLWLQMNQLRLAAEQTYMIAKQNSNAMRTSPSVGSLAD</sequence>
<feature type="region of interest" description="Disordered" evidence="1">
    <location>
        <begin position="515"/>
        <end position="536"/>
    </location>
</feature>
<proteinExistence type="predicted"/>
<gene>
    <name evidence="2" type="ORF">P43SY_000165</name>
</gene>
<name>A0AAD5Q8F2_PYTIN</name>
<dbReference type="InterPro" id="IPR052727">
    <property type="entry name" value="Rab4/Rab5_effector"/>
</dbReference>
<feature type="region of interest" description="Disordered" evidence="1">
    <location>
        <begin position="77"/>
        <end position="106"/>
    </location>
</feature>
<dbReference type="Proteomes" id="UP001209570">
    <property type="component" value="Unassembled WGS sequence"/>
</dbReference>
<evidence type="ECO:0000256" key="1">
    <source>
        <dbReference type="SAM" id="MobiDB-lite"/>
    </source>
</evidence>
<feature type="region of interest" description="Disordered" evidence="1">
    <location>
        <begin position="421"/>
        <end position="462"/>
    </location>
</feature>
<protein>
    <recommendedName>
        <fullName evidence="4">FYVE-type domain-containing protein</fullName>
    </recommendedName>
</protein>
<accession>A0AAD5Q8F2</accession>
<keyword evidence="3" id="KW-1185">Reference proteome</keyword>
<dbReference type="AlphaFoldDB" id="A0AAD5Q8F2"/>
<dbReference type="CDD" id="cd00065">
    <property type="entry name" value="FYVE_like_SF"/>
    <property type="match status" value="1"/>
</dbReference>
<dbReference type="Gene3D" id="3.30.530.20">
    <property type="match status" value="1"/>
</dbReference>
<reference evidence="2" key="1">
    <citation type="submission" date="2021-12" db="EMBL/GenBank/DDBJ databases">
        <title>Prjna785345.</title>
        <authorList>
            <person name="Rujirawat T."/>
            <person name="Krajaejun T."/>
        </authorList>
    </citation>
    <scope>NUCLEOTIDE SEQUENCE</scope>
    <source>
        <strain evidence="2">Pi057C3</strain>
    </source>
</reference>
<evidence type="ECO:0000313" key="3">
    <source>
        <dbReference type="Proteomes" id="UP001209570"/>
    </source>
</evidence>
<dbReference type="SUPFAM" id="SSF55961">
    <property type="entry name" value="Bet v1-like"/>
    <property type="match status" value="1"/>
</dbReference>
<evidence type="ECO:0008006" key="4">
    <source>
        <dbReference type="Google" id="ProtNLM"/>
    </source>
</evidence>
<comment type="caution">
    <text evidence="2">The sequence shown here is derived from an EMBL/GenBank/DDBJ whole genome shotgun (WGS) entry which is preliminary data.</text>
</comment>
<dbReference type="PANTHER" id="PTHR13510">
    <property type="entry name" value="FYVE-FINGER-CONTAINING RAB5 EFFECTOR PROTEIN RABENOSYN-5-RELATED"/>
    <property type="match status" value="1"/>
</dbReference>
<organism evidence="2 3">
    <name type="scientific">Pythium insidiosum</name>
    <name type="common">Pythiosis disease agent</name>
    <dbReference type="NCBI Taxonomy" id="114742"/>
    <lineage>
        <taxon>Eukaryota</taxon>
        <taxon>Sar</taxon>
        <taxon>Stramenopiles</taxon>
        <taxon>Oomycota</taxon>
        <taxon>Peronosporomycetes</taxon>
        <taxon>Pythiales</taxon>
        <taxon>Pythiaceae</taxon>
        <taxon>Pythium</taxon>
    </lineage>
</organism>
<dbReference type="EMBL" id="JAKCXM010000275">
    <property type="protein sequence ID" value="KAJ0396899.1"/>
    <property type="molecule type" value="Genomic_DNA"/>
</dbReference>
<feature type="compositionally biased region" description="Low complexity" evidence="1">
    <location>
        <begin position="86"/>
        <end position="106"/>
    </location>
</feature>
<feature type="compositionally biased region" description="Low complexity" evidence="1">
    <location>
        <begin position="442"/>
        <end position="460"/>
    </location>
</feature>
<dbReference type="InterPro" id="IPR023393">
    <property type="entry name" value="START-like_dom_sf"/>
</dbReference>
<evidence type="ECO:0000313" key="2">
    <source>
        <dbReference type="EMBL" id="KAJ0396899.1"/>
    </source>
</evidence>
<dbReference type="PANTHER" id="PTHR13510:SF44">
    <property type="entry name" value="RABENOSYN-5"/>
    <property type="match status" value="1"/>
</dbReference>